<proteinExistence type="predicted"/>
<organism evidence="1 2">
    <name type="scientific">Ixodes persulcatus</name>
    <name type="common">Taiga tick</name>
    <dbReference type="NCBI Taxonomy" id="34615"/>
    <lineage>
        <taxon>Eukaryota</taxon>
        <taxon>Metazoa</taxon>
        <taxon>Ecdysozoa</taxon>
        <taxon>Arthropoda</taxon>
        <taxon>Chelicerata</taxon>
        <taxon>Arachnida</taxon>
        <taxon>Acari</taxon>
        <taxon>Parasitiformes</taxon>
        <taxon>Ixodida</taxon>
        <taxon>Ixodoidea</taxon>
        <taxon>Ixodidae</taxon>
        <taxon>Ixodinae</taxon>
        <taxon>Ixodes</taxon>
    </lineage>
</organism>
<evidence type="ECO:0000313" key="1">
    <source>
        <dbReference type="EMBL" id="KAG0445235.1"/>
    </source>
</evidence>
<keyword evidence="2" id="KW-1185">Reference proteome</keyword>
<protein>
    <submittedName>
        <fullName evidence="1">Uncharacterized protein</fullName>
    </submittedName>
</protein>
<gene>
    <name evidence="1" type="ORF">HPB47_018017</name>
</gene>
<comment type="caution">
    <text evidence="1">The sequence shown here is derived from an EMBL/GenBank/DDBJ whole genome shotgun (WGS) entry which is preliminary data.</text>
</comment>
<evidence type="ECO:0000313" key="2">
    <source>
        <dbReference type="Proteomes" id="UP000805193"/>
    </source>
</evidence>
<accession>A0AC60QZW6</accession>
<dbReference type="EMBL" id="JABSTQ010000702">
    <property type="protein sequence ID" value="KAG0445235.1"/>
    <property type="molecule type" value="Genomic_DNA"/>
</dbReference>
<dbReference type="Proteomes" id="UP000805193">
    <property type="component" value="Unassembled WGS sequence"/>
</dbReference>
<name>A0AC60QZW6_IXOPE</name>
<reference evidence="1 2" key="1">
    <citation type="journal article" date="2020" name="Cell">
        <title>Large-Scale Comparative Analyses of Tick Genomes Elucidate Their Genetic Diversity and Vector Capacities.</title>
        <authorList>
            <consortium name="Tick Genome and Microbiome Consortium (TIGMIC)"/>
            <person name="Jia N."/>
            <person name="Wang J."/>
            <person name="Shi W."/>
            <person name="Du L."/>
            <person name="Sun Y."/>
            <person name="Zhan W."/>
            <person name="Jiang J.F."/>
            <person name="Wang Q."/>
            <person name="Zhang B."/>
            <person name="Ji P."/>
            <person name="Bell-Sakyi L."/>
            <person name="Cui X.M."/>
            <person name="Yuan T.T."/>
            <person name="Jiang B.G."/>
            <person name="Yang W.F."/>
            <person name="Lam T.T."/>
            <person name="Chang Q.C."/>
            <person name="Ding S.J."/>
            <person name="Wang X.J."/>
            <person name="Zhu J.G."/>
            <person name="Ruan X.D."/>
            <person name="Zhao L."/>
            <person name="Wei J.T."/>
            <person name="Ye R.Z."/>
            <person name="Que T.C."/>
            <person name="Du C.H."/>
            <person name="Zhou Y.H."/>
            <person name="Cheng J.X."/>
            <person name="Dai P.F."/>
            <person name="Guo W.B."/>
            <person name="Han X.H."/>
            <person name="Huang E.J."/>
            <person name="Li L.F."/>
            <person name="Wei W."/>
            <person name="Gao Y.C."/>
            <person name="Liu J.Z."/>
            <person name="Shao H.Z."/>
            <person name="Wang X."/>
            <person name="Wang C.C."/>
            <person name="Yang T.C."/>
            <person name="Huo Q.B."/>
            <person name="Li W."/>
            <person name="Chen H.Y."/>
            <person name="Chen S.E."/>
            <person name="Zhou L.G."/>
            <person name="Ni X.B."/>
            <person name="Tian J.H."/>
            <person name="Sheng Y."/>
            <person name="Liu T."/>
            <person name="Pan Y.S."/>
            <person name="Xia L.Y."/>
            <person name="Li J."/>
            <person name="Zhao F."/>
            <person name="Cao W.C."/>
        </authorList>
    </citation>
    <scope>NUCLEOTIDE SEQUENCE [LARGE SCALE GENOMIC DNA]</scope>
    <source>
        <strain evidence="1">Iper-2018</strain>
    </source>
</reference>
<sequence>MSSKHPPLLVLRILNKGYPPHHFQLPINRRRLRKTRLRHPPLDFLISGKHPLFLPCSAASDVDSIPGPARIPPSSTLPFSPIRSPPLLINEHQPSPVRFLLLTSAFKRHSKSPFTCSLAVWIIVLPPATWASKKRISCLHVWTETWQLTSMMSRSAAAKLNVAGVVTIASTQVPIVTGGPQVTNVTCMFLPTYVRNDLLVQALSAYGKVLEITHATDHRATFDYSGIKRVCRQCRLEGHIRVNCTTEHCDRCAVFKHAREGCTSDCRWCGGSHATVDCVARQSYSSMVAGTASSDFPALSPAHEVTPHHPAAQTGAPTAQPQAYVDPEKSQPALSWGRPLRTTAPGGSAAGRGGCNGPRDATRRTGTRSLSAVDTSTPWSEVTEDPEASRDSERLVIMEEESWRRTPPFLLWEPQVPRWRQ</sequence>